<dbReference type="UniPathway" id="UPA00068">
    <property type="reaction ID" value="UER00109"/>
</dbReference>
<evidence type="ECO:0000256" key="1">
    <source>
        <dbReference type="ARBA" id="ARBA00004946"/>
    </source>
</evidence>
<feature type="modified residue" description="N6-(pyridoxal phosphate)lysine" evidence="8">
    <location>
        <position position="244"/>
    </location>
</feature>
<comment type="similarity">
    <text evidence="8">Belongs to the class-III pyridoxal-phosphate-dependent aminotransferase family. ArgD subfamily.</text>
</comment>
<comment type="catalytic activity">
    <reaction evidence="7">
        <text>L-2,4-diaminobutanoate + 2-oxoglutarate = L-aspartate 4-semialdehyde + L-glutamate</text>
        <dbReference type="Rhea" id="RHEA:11160"/>
        <dbReference type="ChEBI" id="CHEBI:16810"/>
        <dbReference type="ChEBI" id="CHEBI:29985"/>
        <dbReference type="ChEBI" id="CHEBI:58761"/>
        <dbReference type="ChEBI" id="CHEBI:537519"/>
        <dbReference type="EC" id="2.6.1.76"/>
    </reaction>
</comment>
<evidence type="ECO:0000313" key="10">
    <source>
        <dbReference type="Proteomes" id="UP000494105"/>
    </source>
</evidence>
<evidence type="ECO:0000256" key="6">
    <source>
        <dbReference type="ARBA" id="ARBA00022898"/>
    </source>
</evidence>
<sequence>MTSPLANIYARLPVAFTHGQGVWLWDAEGRKYLDALAGIGVSCLGHAHPKLVAAISEQAARVIHTSNIYEIPQQTALAARLTALSGMQEVAFCNSGSEANEAAIKLARYYAYQRGNQHAHIITMDSSWHGRTLATLAATGSDKARKGFEPLPSGFIQVPYNDLDAVRAAGDAEPRTTAVLLEVLQGEGGIRPSDLAYLQAVRALCTERGWLLMIDEVQSGIGRTGKWFAHQWADIKPDVMTLAKGLAGGVPIGAMLAVGPAAGVFTPGSHGTTFGGGPLVCAAGLAVLDTLENDRLLDNAHTVGSYLKETLADALAGTKGVTEVRGRGLMLGIELARPCGVLALRAMQAGLLINVTRDRVIRMLPPLILTKQEADQIVATLVPLIQQFLAEQP</sequence>
<dbReference type="InterPro" id="IPR005814">
    <property type="entry name" value="Aminotrans_3"/>
</dbReference>
<name>A0A6S7EJ30_9BURK</name>
<dbReference type="RefSeq" id="WP_175129779.1">
    <property type="nucleotide sequence ID" value="NZ_CADILD010000003.1"/>
</dbReference>
<dbReference type="GO" id="GO:0006526">
    <property type="term" value="P:L-arginine biosynthetic process"/>
    <property type="evidence" value="ECO:0007669"/>
    <property type="project" value="UniProtKB-UniRule"/>
</dbReference>
<dbReference type="FunFam" id="3.40.640.10:FF:000004">
    <property type="entry name" value="Acetylornithine aminotransferase"/>
    <property type="match status" value="1"/>
</dbReference>
<dbReference type="HAMAP" id="MF_01107">
    <property type="entry name" value="ArgD_aminotrans_3"/>
    <property type="match status" value="1"/>
</dbReference>
<keyword evidence="4 8" id="KW-0028">Amino-acid biosynthesis</keyword>
<reference evidence="9 10" key="1">
    <citation type="submission" date="2020-04" db="EMBL/GenBank/DDBJ databases">
        <authorList>
            <person name="De Canck E."/>
        </authorList>
    </citation>
    <scope>NUCLEOTIDE SEQUENCE [LARGE SCALE GENOMIC DNA]</scope>
    <source>
        <strain evidence="9 10">LMG 1861</strain>
    </source>
</reference>
<dbReference type="AlphaFoldDB" id="A0A6S7EJ30"/>
<protein>
    <recommendedName>
        <fullName evidence="8">Acetylornithine aminotransferase</fullName>
        <shortName evidence="8">ACOAT</shortName>
        <ecNumber evidence="8">2.6.1.11</ecNumber>
    </recommendedName>
</protein>
<dbReference type="NCBIfam" id="TIGR00707">
    <property type="entry name" value="argD"/>
    <property type="match status" value="1"/>
</dbReference>
<dbReference type="GO" id="GO:0030170">
    <property type="term" value="F:pyridoxal phosphate binding"/>
    <property type="evidence" value="ECO:0007669"/>
    <property type="project" value="InterPro"/>
</dbReference>
<keyword evidence="6 8" id="KW-0663">Pyridoxal phosphate</keyword>
<dbReference type="PANTHER" id="PTHR11986:SF79">
    <property type="entry name" value="ACETYLORNITHINE AMINOTRANSFERASE, MITOCHONDRIAL"/>
    <property type="match status" value="1"/>
</dbReference>
<dbReference type="GO" id="GO:0045303">
    <property type="term" value="F:diaminobutyrate-2-oxoglutarate transaminase activity"/>
    <property type="evidence" value="ECO:0007669"/>
    <property type="project" value="UniProtKB-EC"/>
</dbReference>
<feature type="binding site" evidence="8">
    <location>
        <position position="272"/>
    </location>
    <ligand>
        <name>N(2)-acetyl-L-ornithine</name>
        <dbReference type="ChEBI" id="CHEBI:57805"/>
    </ligand>
</feature>
<dbReference type="Pfam" id="PF00202">
    <property type="entry name" value="Aminotran_3"/>
    <property type="match status" value="1"/>
</dbReference>
<evidence type="ECO:0000256" key="7">
    <source>
        <dbReference type="ARBA" id="ARBA00049111"/>
    </source>
</evidence>
<dbReference type="InterPro" id="IPR050103">
    <property type="entry name" value="Class-III_PLP-dep_AT"/>
</dbReference>
<gene>
    <name evidence="9" type="primary">argD_2</name>
    <name evidence="8" type="synonym">argD</name>
    <name evidence="9" type="ORF">LMG1861_05019</name>
</gene>
<comment type="pathway">
    <text evidence="1">Amine and polyamine biosynthesis; ectoine biosynthesis; L-ectoine from L-aspartate 4-semialdehyde: step 1/3.</text>
</comment>
<feature type="binding site" evidence="8">
    <location>
        <position position="273"/>
    </location>
    <ligand>
        <name>pyridoxal 5'-phosphate</name>
        <dbReference type="ChEBI" id="CHEBI:597326"/>
    </ligand>
</feature>
<dbReference type="PROSITE" id="PS00600">
    <property type="entry name" value="AA_TRANSFER_CLASS_3"/>
    <property type="match status" value="1"/>
</dbReference>
<dbReference type="InterPro" id="IPR004636">
    <property type="entry name" value="AcOrn/SuccOrn_fam"/>
</dbReference>
<dbReference type="EMBL" id="CADILD010000003">
    <property type="protein sequence ID" value="CAB3914644.1"/>
    <property type="molecule type" value="Genomic_DNA"/>
</dbReference>
<evidence type="ECO:0000256" key="2">
    <source>
        <dbReference type="ARBA" id="ARBA00022571"/>
    </source>
</evidence>
<comment type="subunit">
    <text evidence="8">Homodimer.</text>
</comment>
<keyword evidence="3 8" id="KW-0032">Aminotransferase</keyword>
<evidence type="ECO:0000256" key="3">
    <source>
        <dbReference type="ARBA" id="ARBA00022576"/>
    </source>
</evidence>
<evidence type="ECO:0000313" key="9">
    <source>
        <dbReference type="EMBL" id="CAB3914644.1"/>
    </source>
</evidence>
<dbReference type="InterPro" id="IPR015422">
    <property type="entry name" value="PyrdxlP-dep_Trfase_small"/>
</dbReference>
<dbReference type="GO" id="GO:0042802">
    <property type="term" value="F:identical protein binding"/>
    <property type="evidence" value="ECO:0007669"/>
    <property type="project" value="TreeGrafter"/>
</dbReference>
<dbReference type="EC" id="2.6.1.11" evidence="8"/>
<comment type="miscellaneous">
    <text evidence="8">May also have succinyldiaminopimelate aminotransferase activity, thus carrying out the corresponding step in lysine biosynthesis.</text>
</comment>
<dbReference type="PANTHER" id="PTHR11986">
    <property type="entry name" value="AMINOTRANSFERASE CLASS III"/>
    <property type="match status" value="1"/>
</dbReference>
<dbReference type="Gene3D" id="3.90.1150.10">
    <property type="entry name" value="Aspartate Aminotransferase, domain 1"/>
    <property type="match status" value="1"/>
</dbReference>
<dbReference type="InterPro" id="IPR015424">
    <property type="entry name" value="PyrdxlP-dep_Trfase"/>
</dbReference>
<dbReference type="PIRSF" id="PIRSF000521">
    <property type="entry name" value="Transaminase_4ab_Lys_Orn"/>
    <property type="match status" value="1"/>
</dbReference>
<dbReference type="GO" id="GO:0005737">
    <property type="term" value="C:cytoplasm"/>
    <property type="evidence" value="ECO:0007669"/>
    <property type="project" value="UniProtKB-SubCell"/>
</dbReference>
<dbReference type="InterPro" id="IPR049704">
    <property type="entry name" value="Aminotrans_3_PPA_site"/>
</dbReference>
<proteinExistence type="inferred from homology"/>
<dbReference type="SUPFAM" id="SSF53383">
    <property type="entry name" value="PLP-dependent transferases"/>
    <property type="match status" value="1"/>
</dbReference>
<comment type="pathway">
    <text evidence="8">Amino-acid biosynthesis; L-arginine biosynthesis; N(2)-acetyl-L-ornithine from L-glutamate: step 4/4.</text>
</comment>
<comment type="caution">
    <text evidence="8">Lacks conserved residue(s) required for the propagation of feature annotation.</text>
</comment>
<feature type="binding site" evidence="8">
    <location>
        <begin position="215"/>
        <end position="218"/>
    </location>
    <ligand>
        <name>pyridoxal 5'-phosphate</name>
        <dbReference type="ChEBI" id="CHEBI:597326"/>
    </ligand>
</feature>
<evidence type="ECO:0000256" key="8">
    <source>
        <dbReference type="HAMAP-Rule" id="MF_01107"/>
    </source>
</evidence>
<dbReference type="Gene3D" id="3.40.640.10">
    <property type="entry name" value="Type I PLP-dependent aspartate aminotransferase-like (Major domain)"/>
    <property type="match status" value="1"/>
</dbReference>
<dbReference type="CDD" id="cd00610">
    <property type="entry name" value="OAT_like"/>
    <property type="match status" value="1"/>
</dbReference>
<accession>A0A6S7EJ30</accession>
<dbReference type="GO" id="GO:0003992">
    <property type="term" value="F:N2-acetyl-L-ornithine:2-oxoglutarate 5-aminotransferase activity"/>
    <property type="evidence" value="ECO:0007669"/>
    <property type="project" value="UniProtKB-UniRule"/>
</dbReference>
<keyword evidence="5 8" id="KW-0808">Transferase</keyword>
<dbReference type="InterPro" id="IPR015421">
    <property type="entry name" value="PyrdxlP-dep_Trfase_major"/>
</dbReference>
<comment type="subcellular location">
    <subcellularLocation>
        <location evidence="8">Cytoplasm</location>
    </subcellularLocation>
</comment>
<comment type="cofactor">
    <cofactor evidence="8">
        <name>pyridoxal 5'-phosphate</name>
        <dbReference type="ChEBI" id="CHEBI:597326"/>
    </cofactor>
    <text evidence="8">Binds 1 pyridoxal phosphate per subunit.</text>
</comment>
<dbReference type="NCBIfam" id="NF002325">
    <property type="entry name" value="PRK01278.1"/>
    <property type="match status" value="1"/>
</dbReference>
<evidence type="ECO:0000256" key="5">
    <source>
        <dbReference type="ARBA" id="ARBA00022679"/>
    </source>
</evidence>
<feature type="binding site" evidence="8">
    <location>
        <position position="131"/>
    </location>
    <ligand>
        <name>N(2)-acetyl-L-ornithine</name>
        <dbReference type="ChEBI" id="CHEBI:57805"/>
    </ligand>
</feature>
<keyword evidence="2 8" id="KW-0055">Arginine biosynthesis</keyword>
<organism evidence="9 10">
    <name type="scientific">Achromobacter piechaudii</name>
    <dbReference type="NCBI Taxonomy" id="72556"/>
    <lineage>
        <taxon>Bacteria</taxon>
        <taxon>Pseudomonadati</taxon>
        <taxon>Pseudomonadota</taxon>
        <taxon>Betaproteobacteria</taxon>
        <taxon>Burkholderiales</taxon>
        <taxon>Alcaligenaceae</taxon>
        <taxon>Achromobacter</taxon>
    </lineage>
</organism>
<dbReference type="Proteomes" id="UP000494105">
    <property type="component" value="Unassembled WGS sequence"/>
</dbReference>
<comment type="catalytic activity">
    <reaction evidence="8">
        <text>N(2)-acetyl-L-ornithine + 2-oxoglutarate = N-acetyl-L-glutamate 5-semialdehyde + L-glutamate</text>
        <dbReference type="Rhea" id="RHEA:18049"/>
        <dbReference type="ChEBI" id="CHEBI:16810"/>
        <dbReference type="ChEBI" id="CHEBI:29123"/>
        <dbReference type="ChEBI" id="CHEBI:29985"/>
        <dbReference type="ChEBI" id="CHEBI:57805"/>
        <dbReference type="EC" id="2.6.1.11"/>
    </reaction>
</comment>
<keyword evidence="8" id="KW-0963">Cytoplasm</keyword>
<evidence type="ECO:0000256" key="4">
    <source>
        <dbReference type="ARBA" id="ARBA00022605"/>
    </source>
</evidence>